<comment type="caution">
    <text evidence="1">The sequence shown here is derived from an EMBL/GenBank/DDBJ whole genome shotgun (WGS) entry which is preliminary data.</text>
</comment>
<dbReference type="AlphaFoldDB" id="A0A1U7NPI6"/>
<protein>
    <submittedName>
        <fullName evidence="1">Uncharacterized protein</fullName>
    </submittedName>
</protein>
<gene>
    <name evidence="1" type="ORF">BO225_02970</name>
</gene>
<dbReference type="GeneID" id="78274910"/>
<dbReference type="EMBL" id="MPKA01000047">
    <property type="protein sequence ID" value="OLU47519.1"/>
    <property type="molecule type" value="Genomic_DNA"/>
</dbReference>
<dbReference type="RefSeq" id="WP_076340800.1">
    <property type="nucleotide sequence ID" value="NZ_CAPDDE010000002.1"/>
</dbReference>
<organism evidence="1 2">
    <name type="scientific">Dubosiella newyorkensis</name>
    <dbReference type="NCBI Taxonomy" id="1862672"/>
    <lineage>
        <taxon>Bacteria</taxon>
        <taxon>Bacillati</taxon>
        <taxon>Bacillota</taxon>
        <taxon>Erysipelotrichia</taxon>
        <taxon>Erysipelotrichales</taxon>
        <taxon>Erysipelotrichaceae</taxon>
        <taxon>Dubosiella</taxon>
    </lineage>
</organism>
<dbReference type="Proteomes" id="UP000186705">
    <property type="component" value="Unassembled WGS sequence"/>
</dbReference>
<name>A0A1U7NPI6_9FIRM</name>
<sequence>MPNHPFDYKTWIRQHHDDSIQFKEIGADHYELGNAAGSATIRFYDNDLVEISIARKKDNEIQYYLHFQIKDKEHAQQMYLEMIEALQPSEESVQ</sequence>
<proteinExistence type="predicted"/>
<keyword evidence="2" id="KW-1185">Reference proteome</keyword>
<evidence type="ECO:0000313" key="1">
    <source>
        <dbReference type="EMBL" id="OLU47519.1"/>
    </source>
</evidence>
<accession>A0A1U7NPI6</accession>
<dbReference type="STRING" id="1862672.BO225_02970"/>
<reference evidence="1 2" key="1">
    <citation type="submission" date="2016-11" db="EMBL/GenBank/DDBJ databases">
        <title>Description of two novel members of the family Erysipelotrichaceae: Ileibacterium lipovorans gen. nov., sp. nov. and Dubosiella newyorkensis, gen. nov., sp. nov.</title>
        <authorList>
            <person name="Cox L.M."/>
            <person name="Sohn J."/>
            <person name="Tyrrell K.L."/>
            <person name="Citron D.M."/>
            <person name="Lawson P.A."/>
            <person name="Patel N.B."/>
            <person name="Iizumi T."/>
            <person name="Perez-Perez G.I."/>
            <person name="Goldstein E.J."/>
            <person name="Blaser M.J."/>
        </authorList>
    </citation>
    <scope>NUCLEOTIDE SEQUENCE [LARGE SCALE GENOMIC DNA]</scope>
    <source>
        <strain evidence="1 2">NYU-BL-A4</strain>
    </source>
</reference>
<evidence type="ECO:0000313" key="2">
    <source>
        <dbReference type="Proteomes" id="UP000186705"/>
    </source>
</evidence>